<feature type="transmembrane region" description="Helical" evidence="1">
    <location>
        <begin position="41"/>
        <end position="66"/>
    </location>
</feature>
<reference evidence="2 3" key="1">
    <citation type="journal article" date="2012" name="J. Bacteriol.">
        <title>Complete Genome Sequence of the BTEX-Degrading Bacterium Pseudoxanthomonas spadix BD-a59.</title>
        <authorList>
            <person name="Lee S.H."/>
            <person name="Jin H.M."/>
            <person name="Lee H.J."/>
            <person name="Kim J.M."/>
            <person name="Jeon C.O."/>
        </authorList>
    </citation>
    <scope>NUCLEOTIDE SEQUENCE [LARGE SCALE GENOMIC DNA]</scope>
    <source>
        <strain evidence="2 3">BD-a59</strain>
    </source>
</reference>
<keyword evidence="1" id="KW-1133">Transmembrane helix</keyword>
<evidence type="ECO:0000256" key="1">
    <source>
        <dbReference type="SAM" id="Phobius"/>
    </source>
</evidence>
<sequence>MHFGLLGALEAGAIALLIGLLVYAVWHWIAARAGLHHSHAIGWSCVMAVVIGAGIDGWHLFYLGVVKLESPVYARMALQKIHDPDSLGARVALEAIGAVVGVVLSRLAFSARSRDDDATPPAVSPDREH</sequence>
<accession>G7UUP9</accession>
<protein>
    <recommendedName>
        <fullName evidence="4">Transmembrane protein</fullName>
    </recommendedName>
</protein>
<keyword evidence="1" id="KW-0472">Membrane</keyword>
<evidence type="ECO:0000313" key="2">
    <source>
        <dbReference type="EMBL" id="AER57522.1"/>
    </source>
</evidence>
<dbReference type="STRING" id="1045855.DSC_14390"/>
<proteinExistence type="predicted"/>
<evidence type="ECO:0008006" key="4">
    <source>
        <dbReference type="Google" id="ProtNLM"/>
    </source>
</evidence>
<dbReference type="EMBL" id="CP003093">
    <property type="protein sequence ID" value="AER57522.1"/>
    <property type="molecule type" value="Genomic_DNA"/>
</dbReference>
<feature type="transmembrane region" description="Helical" evidence="1">
    <location>
        <begin position="7"/>
        <end position="29"/>
    </location>
</feature>
<feature type="transmembrane region" description="Helical" evidence="1">
    <location>
        <begin position="87"/>
        <end position="109"/>
    </location>
</feature>
<keyword evidence="1" id="KW-0812">Transmembrane</keyword>
<dbReference type="HOGENOM" id="CLU_159214_0_0_6"/>
<organism evidence="2 3">
    <name type="scientific">Pseudoxanthomonas spadix (strain BD-a59)</name>
    <dbReference type="NCBI Taxonomy" id="1045855"/>
    <lineage>
        <taxon>Bacteria</taxon>
        <taxon>Pseudomonadati</taxon>
        <taxon>Pseudomonadota</taxon>
        <taxon>Gammaproteobacteria</taxon>
        <taxon>Lysobacterales</taxon>
        <taxon>Lysobacteraceae</taxon>
        <taxon>Pseudoxanthomonas</taxon>
    </lineage>
</organism>
<dbReference type="eggNOG" id="ENOG502ZDEM">
    <property type="taxonomic scope" value="Bacteria"/>
</dbReference>
<keyword evidence="3" id="KW-1185">Reference proteome</keyword>
<gene>
    <name evidence="2" type="ordered locus">DSC_14390</name>
</gene>
<dbReference type="AlphaFoldDB" id="G7UUP9"/>
<dbReference type="Proteomes" id="UP000005870">
    <property type="component" value="Chromosome"/>
</dbReference>
<name>G7UUP9_PSEUP</name>
<evidence type="ECO:0000313" key="3">
    <source>
        <dbReference type="Proteomes" id="UP000005870"/>
    </source>
</evidence>
<dbReference type="KEGG" id="psd:DSC_14390"/>